<dbReference type="PANTHER" id="PTHR45527">
    <property type="entry name" value="NONRIBOSOMAL PEPTIDE SYNTHETASE"/>
    <property type="match status" value="1"/>
</dbReference>
<evidence type="ECO:0000256" key="3">
    <source>
        <dbReference type="ARBA" id="ARBA00022553"/>
    </source>
</evidence>
<gene>
    <name evidence="5" type="ORF">NFC73_11315</name>
</gene>
<reference evidence="5 6" key="1">
    <citation type="submission" date="2022-06" db="EMBL/GenBank/DDBJ databases">
        <title>Pseudarthrobacter sp. strain RMG13 Genome sequencing and assembly.</title>
        <authorList>
            <person name="Kim I."/>
        </authorList>
    </citation>
    <scope>NUCLEOTIDE SEQUENCE [LARGE SCALE GENOMIC DNA]</scope>
    <source>
        <strain evidence="5 6">RMG13</strain>
    </source>
</reference>
<dbReference type="PROSITE" id="PS00455">
    <property type="entry name" value="AMP_BINDING"/>
    <property type="match status" value="1"/>
</dbReference>
<sequence>MWIAQQLRGQEAVYQITVAFTLRGPLDADALERSVHDLAQRHPALRSRVDTAHGLPEQVVIDAWSAYSVRDLSALTGADQLQAERREVDAASSTGINLAVEPALRVRLLRLGDSRHLLIVCVHHMMCDMISMDIIGRDLTELYNARVEARAAQLPELELTYGEYAVAENALAEGRSAAVDHWVSILDGAPTRLALPWDASGSATSRGSSAVEGLTCARRTLTGLRESAGRYRATLFVVLLATFHCYLQRITGHDVTNVGTFVAVRHRRELENMVGLLFDEVPVVARLSPGTRFSQVVGSVRAQLVDALRYTGDGVADASRRMEDLATPTAPPFNVTMQMYKRSPGRLAFDGLEAEQHRVFVGAKYDLMLYAAVSDTGLDLWFNYDAALFERETVRRLLQGMNHLLGQIAAVGDPLVEDLEVVPPAERARLLQAARGPMTEYPSDVGIDALFRATAADYPTRTAVLWPSGAGKTASMTYAELDAQVQNVAGQLAGSRVAPGGVVGVLAERDGRLASAYLGVLRTGAAVLLLDSDTPPAYVRAALTEAGATMVLADSAARGRHALAGFPVVELEEALEAGADGTFRAVDPGRDAPAFLVRTSGTTGPSKAVVLGHRGVVNQVYHRRAIFDVTPQNVIALSLSVAFSALPMQLLVPLLSGATLAICDAPTASSPKTLFEFADDAGVTMLEVTPSLLAGLPAHVTAPRALGTIITAGEKLSRRLANDVIGRFPGVRLATTWGQSEAAGIMCCGFVSIGAEMQEVSEGFPSANNRLYLLDERMRPVPFGVDGHAYFAGPSAALGQVGTAAVSTAFSDDPWVPGERMVQTGDRAIRRPNGSVVVRGRLDSVVKVRGNRVDLGDVTAALRAHPRVRDALAVVQPVGDEVELWAHVYADPDLRPADLHDALRGRLPEFMRPRLQFEPGPFPRTSSGKLDVRRLPPIAPLFLHQEQTQPLTPWEQRIAEQWERTLGVPVDGASDFFQLGGHSLKAMALCAAVADVLGVPVSVKLVFERPVLRDFAAAVAHINSRGTGAEI</sequence>
<proteinExistence type="predicted"/>
<protein>
    <submittedName>
        <fullName evidence="5">Condensation domain-containing protein</fullName>
    </submittedName>
</protein>
<organism evidence="5 6">
    <name type="scientific">Pseudarthrobacter humi</name>
    <dbReference type="NCBI Taxonomy" id="2952523"/>
    <lineage>
        <taxon>Bacteria</taxon>
        <taxon>Bacillati</taxon>
        <taxon>Actinomycetota</taxon>
        <taxon>Actinomycetes</taxon>
        <taxon>Micrococcales</taxon>
        <taxon>Micrococcaceae</taxon>
        <taxon>Pseudarthrobacter</taxon>
    </lineage>
</organism>
<dbReference type="InterPro" id="IPR020806">
    <property type="entry name" value="PKS_PP-bd"/>
</dbReference>
<comment type="caution">
    <text evidence="5">The sequence shown here is derived from an EMBL/GenBank/DDBJ whole genome shotgun (WGS) entry which is preliminary data.</text>
</comment>
<dbReference type="SUPFAM" id="SSF56801">
    <property type="entry name" value="Acetyl-CoA synthetase-like"/>
    <property type="match status" value="1"/>
</dbReference>
<dbReference type="InterPro" id="IPR009081">
    <property type="entry name" value="PP-bd_ACP"/>
</dbReference>
<dbReference type="Pfam" id="PF00668">
    <property type="entry name" value="Condensation"/>
    <property type="match status" value="1"/>
</dbReference>
<dbReference type="Gene3D" id="3.30.559.10">
    <property type="entry name" value="Chloramphenicol acetyltransferase-like domain"/>
    <property type="match status" value="1"/>
</dbReference>
<dbReference type="PROSITE" id="PS50075">
    <property type="entry name" value="CARRIER"/>
    <property type="match status" value="1"/>
</dbReference>
<dbReference type="PROSITE" id="PS00012">
    <property type="entry name" value="PHOSPHOPANTETHEINE"/>
    <property type="match status" value="1"/>
</dbReference>
<dbReference type="InterPro" id="IPR020845">
    <property type="entry name" value="AMP-binding_CS"/>
</dbReference>
<dbReference type="Pfam" id="PF00550">
    <property type="entry name" value="PP-binding"/>
    <property type="match status" value="1"/>
</dbReference>
<dbReference type="InterPro" id="IPR045851">
    <property type="entry name" value="AMP-bd_C_sf"/>
</dbReference>
<dbReference type="InterPro" id="IPR023213">
    <property type="entry name" value="CAT-like_dom_sf"/>
</dbReference>
<dbReference type="Pfam" id="PF00501">
    <property type="entry name" value="AMP-binding"/>
    <property type="match status" value="1"/>
</dbReference>
<dbReference type="SMART" id="SM00823">
    <property type="entry name" value="PKS_PP"/>
    <property type="match status" value="1"/>
</dbReference>
<dbReference type="EMBL" id="JANCLV010000006">
    <property type="protein sequence ID" value="MCP9000312.1"/>
    <property type="molecule type" value="Genomic_DNA"/>
</dbReference>
<dbReference type="InterPro" id="IPR001242">
    <property type="entry name" value="Condensation_dom"/>
</dbReference>
<name>A0ABT1LPD4_9MICC</name>
<dbReference type="Gene3D" id="3.30.300.30">
    <property type="match status" value="1"/>
</dbReference>
<dbReference type="InterPro" id="IPR042099">
    <property type="entry name" value="ANL_N_sf"/>
</dbReference>
<comment type="cofactor">
    <cofactor evidence="1">
        <name>pantetheine 4'-phosphate</name>
        <dbReference type="ChEBI" id="CHEBI:47942"/>
    </cofactor>
</comment>
<evidence type="ECO:0000256" key="2">
    <source>
        <dbReference type="ARBA" id="ARBA00022450"/>
    </source>
</evidence>
<evidence type="ECO:0000313" key="6">
    <source>
        <dbReference type="Proteomes" id="UP001524318"/>
    </source>
</evidence>
<dbReference type="SUPFAM" id="SSF47336">
    <property type="entry name" value="ACP-like"/>
    <property type="match status" value="1"/>
</dbReference>
<keyword evidence="2" id="KW-0596">Phosphopantetheine</keyword>
<dbReference type="SUPFAM" id="SSF52777">
    <property type="entry name" value="CoA-dependent acyltransferases"/>
    <property type="match status" value="2"/>
</dbReference>
<dbReference type="PANTHER" id="PTHR45527:SF1">
    <property type="entry name" value="FATTY ACID SYNTHASE"/>
    <property type="match status" value="1"/>
</dbReference>
<dbReference type="Proteomes" id="UP001524318">
    <property type="component" value="Unassembled WGS sequence"/>
</dbReference>
<keyword evidence="3" id="KW-0597">Phosphoprotein</keyword>
<dbReference type="Gene3D" id="3.30.559.30">
    <property type="entry name" value="Nonribosomal peptide synthetase, condensation domain"/>
    <property type="match status" value="1"/>
</dbReference>
<evidence type="ECO:0000256" key="1">
    <source>
        <dbReference type="ARBA" id="ARBA00001957"/>
    </source>
</evidence>
<feature type="domain" description="Carrier" evidence="4">
    <location>
        <begin position="949"/>
        <end position="1023"/>
    </location>
</feature>
<dbReference type="InterPro" id="IPR006162">
    <property type="entry name" value="Ppantetheine_attach_site"/>
</dbReference>
<dbReference type="Gene3D" id="1.10.1200.10">
    <property type="entry name" value="ACP-like"/>
    <property type="match status" value="1"/>
</dbReference>
<evidence type="ECO:0000313" key="5">
    <source>
        <dbReference type="EMBL" id="MCP9000312.1"/>
    </source>
</evidence>
<dbReference type="Gene3D" id="3.40.50.12780">
    <property type="entry name" value="N-terminal domain of ligase-like"/>
    <property type="match status" value="1"/>
</dbReference>
<keyword evidence="6" id="KW-1185">Reference proteome</keyword>
<evidence type="ECO:0000259" key="4">
    <source>
        <dbReference type="PROSITE" id="PS50075"/>
    </source>
</evidence>
<accession>A0ABT1LPD4</accession>
<dbReference type="InterPro" id="IPR000873">
    <property type="entry name" value="AMP-dep_synth/lig_dom"/>
</dbReference>
<dbReference type="InterPro" id="IPR036736">
    <property type="entry name" value="ACP-like_sf"/>
</dbReference>